<feature type="transmembrane region" description="Helical" evidence="7">
    <location>
        <begin position="187"/>
        <end position="211"/>
    </location>
</feature>
<evidence type="ECO:0000313" key="9">
    <source>
        <dbReference type="EMBL" id="MBF8641761.1"/>
    </source>
</evidence>
<feature type="transmembrane region" description="Helical" evidence="7">
    <location>
        <begin position="12"/>
        <end position="34"/>
    </location>
</feature>
<evidence type="ECO:0000256" key="7">
    <source>
        <dbReference type="RuleBase" id="RU363032"/>
    </source>
</evidence>
<dbReference type="EMBL" id="JADMCD010000007">
    <property type="protein sequence ID" value="MBF8641761.1"/>
    <property type="molecule type" value="Genomic_DNA"/>
</dbReference>
<evidence type="ECO:0000313" key="10">
    <source>
        <dbReference type="EMBL" id="SPZ11744.1"/>
    </source>
</evidence>
<keyword evidence="6 7" id="KW-0472">Membrane</keyword>
<dbReference type="RefSeq" id="WP_010795752.1">
    <property type="nucleotide sequence ID" value="NZ_CP069262.1"/>
</dbReference>
<evidence type="ECO:0000256" key="1">
    <source>
        <dbReference type="ARBA" id="ARBA00004651"/>
    </source>
</evidence>
<comment type="subcellular location">
    <subcellularLocation>
        <location evidence="1 7">Cell membrane</location>
        <topology evidence="1 7">Multi-pass membrane protein</topology>
    </subcellularLocation>
</comment>
<dbReference type="InterPro" id="IPR000515">
    <property type="entry name" value="MetI-like"/>
</dbReference>
<dbReference type="SUPFAM" id="SSF161098">
    <property type="entry name" value="MetI-like"/>
    <property type="match status" value="1"/>
</dbReference>
<organism evidence="10 11">
    <name type="scientific">Pseudomonas luteola</name>
    <dbReference type="NCBI Taxonomy" id="47886"/>
    <lineage>
        <taxon>Bacteria</taxon>
        <taxon>Pseudomonadati</taxon>
        <taxon>Pseudomonadota</taxon>
        <taxon>Gammaproteobacteria</taxon>
        <taxon>Pseudomonadales</taxon>
        <taxon>Pseudomonadaceae</taxon>
        <taxon>Pseudomonas</taxon>
    </lineage>
</organism>
<feature type="domain" description="ABC transmembrane type-1" evidence="8">
    <location>
        <begin position="50"/>
        <end position="247"/>
    </location>
</feature>
<dbReference type="Pfam" id="PF00528">
    <property type="entry name" value="BPD_transp_1"/>
    <property type="match status" value="1"/>
</dbReference>
<comment type="similarity">
    <text evidence="7">Belongs to the binding-protein-dependent transport system permease family.</text>
</comment>
<reference evidence="10 11" key="1">
    <citation type="submission" date="2018-06" db="EMBL/GenBank/DDBJ databases">
        <authorList>
            <consortium name="Pathogen Informatics"/>
            <person name="Doyle S."/>
        </authorList>
    </citation>
    <scope>NUCLEOTIDE SEQUENCE [LARGE SCALE GENOMIC DNA]</scope>
    <source>
        <strain evidence="10 11">NCTC11842</strain>
    </source>
</reference>
<dbReference type="PANTHER" id="PTHR30183:SF3">
    <property type="entry name" value="MOLYBDENUM TRANSPORT SYSTEM PERMEASE PROTEIN MODB"/>
    <property type="match status" value="1"/>
</dbReference>
<keyword evidence="5 7" id="KW-1133">Transmembrane helix</keyword>
<evidence type="ECO:0000259" key="8">
    <source>
        <dbReference type="PROSITE" id="PS50928"/>
    </source>
</evidence>
<evidence type="ECO:0000256" key="6">
    <source>
        <dbReference type="ARBA" id="ARBA00023136"/>
    </source>
</evidence>
<dbReference type="Proteomes" id="UP000250443">
    <property type="component" value="Unassembled WGS sequence"/>
</dbReference>
<dbReference type="EMBL" id="UAUF01000014">
    <property type="protein sequence ID" value="SPZ11744.1"/>
    <property type="molecule type" value="Genomic_DNA"/>
</dbReference>
<dbReference type="GO" id="GO:0055085">
    <property type="term" value="P:transmembrane transport"/>
    <property type="evidence" value="ECO:0007669"/>
    <property type="project" value="InterPro"/>
</dbReference>
<keyword evidence="3" id="KW-1003">Cell membrane</keyword>
<feature type="transmembrane region" description="Helical" evidence="7">
    <location>
        <begin position="130"/>
        <end position="147"/>
    </location>
</feature>
<keyword evidence="12" id="KW-1185">Reference proteome</keyword>
<gene>
    <name evidence="10" type="primary">modB_1</name>
    <name evidence="9" type="ORF">IRZ65_13825</name>
    <name evidence="10" type="ORF">NCTC11842_03998</name>
</gene>
<dbReference type="Gene3D" id="1.10.3720.10">
    <property type="entry name" value="MetI-like"/>
    <property type="match status" value="1"/>
</dbReference>
<feature type="transmembrane region" description="Helical" evidence="7">
    <location>
        <begin position="54"/>
        <end position="76"/>
    </location>
</feature>
<sequence length="261" mass="27962">MTARKVGRSELNALWLGMPAVLLLIIPFMTLVLVTPWSGFHLAYGDGQAVAVSLGMSAISLPVIILLGLPLAVWLARTRSVWRGAVEMAVLVPLLAPPLALGILLVSAYGAYGSLGEVLSAIGLELNNNAAAFVLAQIYGGLPYFVLSARSAFEQVPVETEEAGRTLGACAWQIFLRLTLPQAARGLAAALAITWVRVIGEFGIVLVFSYFPQGIPVKLFINLQNEGVDSVYTLLWVLLITTLPLPLWCVMWAGRRGAASH</sequence>
<evidence type="ECO:0000256" key="2">
    <source>
        <dbReference type="ARBA" id="ARBA00022448"/>
    </source>
</evidence>
<keyword evidence="2 7" id="KW-0813">Transport</keyword>
<evidence type="ECO:0000256" key="5">
    <source>
        <dbReference type="ARBA" id="ARBA00022989"/>
    </source>
</evidence>
<dbReference type="PANTHER" id="PTHR30183">
    <property type="entry name" value="MOLYBDENUM TRANSPORT SYSTEM PERMEASE PROTEIN MODB"/>
    <property type="match status" value="1"/>
</dbReference>
<dbReference type="Proteomes" id="UP000626180">
    <property type="component" value="Unassembled WGS sequence"/>
</dbReference>
<evidence type="ECO:0000256" key="3">
    <source>
        <dbReference type="ARBA" id="ARBA00022475"/>
    </source>
</evidence>
<feature type="transmembrane region" description="Helical" evidence="7">
    <location>
        <begin position="88"/>
        <end position="110"/>
    </location>
</feature>
<protein>
    <submittedName>
        <fullName evidence="9">ABC transporter permease subunit</fullName>
    </submittedName>
    <submittedName>
        <fullName evidence="10">Molybdenum transport protein ModB</fullName>
    </submittedName>
</protein>
<reference evidence="9 12" key="2">
    <citation type="submission" date="2020-10" db="EMBL/GenBank/DDBJ databases">
        <title>Genome sequences of Pseudomonas isolates.</title>
        <authorList>
            <person name="Wessels L."/>
            <person name="Reich F."/>
            <person name="Hammerl J."/>
        </authorList>
    </citation>
    <scope>NUCLEOTIDE SEQUENCE [LARGE SCALE GENOMIC DNA]</scope>
    <source>
        <strain evidence="9 12">20-MO00624-0</strain>
    </source>
</reference>
<evidence type="ECO:0000313" key="12">
    <source>
        <dbReference type="Proteomes" id="UP000626180"/>
    </source>
</evidence>
<name>A0A2X2CXJ2_PSELU</name>
<dbReference type="InterPro" id="IPR035906">
    <property type="entry name" value="MetI-like_sf"/>
</dbReference>
<dbReference type="AlphaFoldDB" id="A0A2X2CXJ2"/>
<evidence type="ECO:0000256" key="4">
    <source>
        <dbReference type="ARBA" id="ARBA00022692"/>
    </source>
</evidence>
<proteinExistence type="inferred from homology"/>
<evidence type="ECO:0000313" key="11">
    <source>
        <dbReference type="Proteomes" id="UP000250443"/>
    </source>
</evidence>
<dbReference type="GO" id="GO:0005886">
    <property type="term" value="C:plasma membrane"/>
    <property type="evidence" value="ECO:0007669"/>
    <property type="project" value="UniProtKB-SubCell"/>
</dbReference>
<dbReference type="PROSITE" id="PS50928">
    <property type="entry name" value="ABC_TM1"/>
    <property type="match status" value="1"/>
</dbReference>
<accession>A0A2X2CXJ2</accession>
<dbReference type="CDD" id="cd06261">
    <property type="entry name" value="TM_PBP2"/>
    <property type="match status" value="1"/>
</dbReference>
<keyword evidence="4 7" id="KW-0812">Transmembrane</keyword>
<feature type="transmembrane region" description="Helical" evidence="7">
    <location>
        <begin position="231"/>
        <end position="253"/>
    </location>
</feature>